<dbReference type="EMBL" id="JALDYZ010000008">
    <property type="protein sequence ID" value="MDI7923415.1"/>
    <property type="molecule type" value="Genomic_DNA"/>
</dbReference>
<keyword evidence="2" id="KW-1185">Reference proteome</keyword>
<dbReference type="Proteomes" id="UP001161580">
    <property type="component" value="Unassembled WGS sequence"/>
</dbReference>
<dbReference type="RefSeq" id="WP_311794479.1">
    <property type="nucleotide sequence ID" value="NZ_JALDYZ010000008.1"/>
</dbReference>
<gene>
    <name evidence="1" type="ORF">MRS75_15130</name>
</gene>
<dbReference type="AlphaFoldDB" id="A0AAE3QG91"/>
<proteinExistence type="predicted"/>
<reference evidence="1" key="1">
    <citation type="submission" date="2022-03" db="EMBL/GenBank/DDBJ databases">
        <title>Fererhizobium litorale gen. nov., sp. nov., isolated from sandy sediments of the Sea of Japan seashore.</title>
        <authorList>
            <person name="Romanenko L."/>
            <person name="Kurilenko V."/>
            <person name="Otstavnykh N."/>
            <person name="Svetashev V."/>
            <person name="Tekutyeva L."/>
            <person name="Isaeva M."/>
            <person name="Mikhailov V."/>
        </authorList>
    </citation>
    <scope>NUCLEOTIDE SEQUENCE</scope>
    <source>
        <strain evidence="1">KMM 9576</strain>
    </source>
</reference>
<organism evidence="1 2">
    <name type="scientific">Ferirhizobium litorale</name>
    <dbReference type="NCBI Taxonomy" id="2927786"/>
    <lineage>
        <taxon>Bacteria</taxon>
        <taxon>Pseudomonadati</taxon>
        <taxon>Pseudomonadota</taxon>
        <taxon>Alphaproteobacteria</taxon>
        <taxon>Hyphomicrobiales</taxon>
        <taxon>Rhizobiaceae</taxon>
        <taxon>Ferirhizobium</taxon>
    </lineage>
</organism>
<sequence>MPFAANGQISTDPIEGGISITDEQYQVALAGITEGKLVTIGGGFAVIDPPDPEPPVEPEPPTEADYAAAIQAHVDATAQSQQFNDGVTLASYVASTNPLWASQALAFVAWRDAVWAYVYAEMAKVLAGQRTQPTTAEIIAELPAISWS</sequence>
<accession>A0AAE3QG91</accession>
<comment type="caution">
    <text evidence="1">The sequence shown here is derived from an EMBL/GenBank/DDBJ whole genome shotgun (WGS) entry which is preliminary data.</text>
</comment>
<evidence type="ECO:0000313" key="1">
    <source>
        <dbReference type="EMBL" id="MDI7923415.1"/>
    </source>
</evidence>
<protein>
    <submittedName>
        <fullName evidence="1">Uncharacterized protein</fullName>
    </submittedName>
</protein>
<evidence type="ECO:0000313" key="2">
    <source>
        <dbReference type="Proteomes" id="UP001161580"/>
    </source>
</evidence>
<name>A0AAE3QG91_9HYPH</name>